<keyword evidence="3" id="KW-0472">Membrane</keyword>
<dbReference type="InterPro" id="IPR005754">
    <property type="entry name" value="Sortase"/>
</dbReference>
<keyword evidence="2" id="KW-0175">Coiled coil</keyword>
<sequence length="390" mass="44643">MKSDKTGIWLKIAITLTFVLGALIFLYPFVANIINTQVDKHRIEALQQQTKQEEEVQLAEKKRREEEIKKNPHLGMKLEEDLFDEVDQSSQLGLAEIKKHLIGSISIPKINSELPIFDVTTPSFLQEGVTLLPGASYPSGGKGTHAVLTGHTGLPNKKLFTDLKDVVEGDKIYLKVLGETLAYEVDQIKVVLPDQLDDLNVEKDKDYLTLVTCTPYMVNTHRLLVRGKRVPINLQEVKRADKQIDQKNKRLLAFYGLLIALLIGLLIAVMYRQYLNYMIMRKRYRISFTCYKNGKPLKNKTFVLMDRSKRHKVKRGKRRIKGTSNSRGKVVMKGIRGGHYWLVATDSGKKEPIVIKCWVKRPTDRRFRVKLSPKSSTMVSIKESQGKRRI</sequence>
<evidence type="ECO:0000256" key="1">
    <source>
        <dbReference type="ARBA" id="ARBA00022801"/>
    </source>
</evidence>
<keyword evidence="5" id="KW-1185">Reference proteome</keyword>
<accession>A0ABS3HQS7</accession>
<name>A0ABS3HQS7_9ENTE</name>
<feature type="transmembrane region" description="Helical" evidence="3">
    <location>
        <begin position="252"/>
        <end position="275"/>
    </location>
</feature>
<evidence type="ECO:0000313" key="5">
    <source>
        <dbReference type="Proteomes" id="UP000664857"/>
    </source>
</evidence>
<reference evidence="4 5" key="1">
    <citation type="submission" date="2021-03" db="EMBL/GenBank/DDBJ databases">
        <title>Enterococcal diversity collection.</title>
        <authorList>
            <person name="Gilmore M.S."/>
            <person name="Schwartzman J."/>
            <person name="Van Tyne D."/>
            <person name="Martin M."/>
            <person name="Earl A.M."/>
            <person name="Manson A.L."/>
            <person name="Straub T."/>
            <person name="Salamzade R."/>
            <person name="Saavedra J."/>
            <person name="Lebreton F."/>
            <person name="Prichula J."/>
            <person name="Schaufler K."/>
            <person name="Gaca A."/>
            <person name="Sgardioli B."/>
            <person name="Wagenaar J."/>
            <person name="Strong T."/>
        </authorList>
    </citation>
    <scope>NUCLEOTIDE SEQUENCE [LARGE SCALE GENOMIC DNA]</scope>
    <source>
        <strain evidence="4 5">DIV0080</strain>
    </source>
</reference>
<proteinExistence type="predicted"/>
<dbReference type="EMBL" id="JAFLVX010000011">
    <property type="protein sequence ID" value="MBO0476113.1"/>
    <property type="molecule type" value="Genomic_DNA"/>
</dbReference>
<dbReference type="InterPro" id="IPR023365">
    <property type="entry name" value="Sortase_dom-sf"/>
</dbReference>
<keyword evidence="1" id="KW-0378">Hydrolase</keyword>
<dbReference type="SUPFAM" id="SSF63817">
    <property type="entry name" value="Sortase"/>
    <property type="match status" value="1"/>
</dbReference>
<dbReference type="Pfam" id="PF04203">
    <property type="entry name" value="Sortase"/>
    <property type="match status" value="1"/>
</dbReference>
<dbReference type="InterPro" id="IPR042002">
    <property type="entry name" value="Sortase_C"/>
</dbReference>
<dbReference type="Gene3D" id="2.40.260.10">
    <property type="entry name" value="Sortase"/>
    <property type="match status" value="1"/>
</dbReference>
<keyword evidence="3" id="KW-1133">Transmembrane helix</keyword>
<keyword evidence="3" id="KW-0812">Transmembrane</keyword>
<dbReference type="NCBIfam" id="NF033745">
    <property type="entry name" value="class_C_sortase"/>
    <property type="match status" value="1"/>
</dbReference>
<evidence type="ECO:0000313" key="4">
    <source>
        <dbReference type="EMBL" id="MBO0476113.1"/>
    </source>
</evidence>
<feature type="transmembrane region" description="Helical" evidence="3">
    <location>
        <begin position="12"/>
        <end position="30"/>
    </location>
</feature>
<comment type="caution">
    <text evidence="4">The sequence shown here is derived from an EMBL/GenBank/DDBJ whole genome shotgun (WGS) entry which is preliminary data.</text>
</comment>
<feature type="coiled-coil region" evidence="2">
    <location>
        <begin position="42"/>
        <end position="71"/>
    </location>
</feature>
<evidence type="ECO:0000256" key="3">
    <source>
        <dbReference type="SAM" id="Phobius"/>
    </source>
</evidence>
<dbReference type="CDD" id="cd05827">
    <property type="entry name" value="Sortase_C"/>
    <property type="match status" value="1"/>
</dbReference>
<organism evidence="4 5">
    <name type="scientific">Candidatus Vagococcus giribetii</name>
    <dbReference type="NCBI Taxonomy" id="2230876"/>
    <lineage>
        <taxon>Bacteria</taxon>
        <taxon>Bacillati</taxon>
        <taxon>Bacillota</taxon>
        <taxon>Bacilli</taxon>
        <taxon>Lactobacillales</taxon>
        <taxon>Enterococcaceae</taxon>
        <taxon>Vagococcus</taxon>
    </lineage>
</organism>
<gene>
    <name evidence="4" type="ORF">DOK76_03465</name>
</gene>
<evidence type="ECO:0000256" key="2">
    <source>
        <dbReference type="SAM" id="Coils"/>
    </source>
</evidence>
<dbReference type="RefSeq" id="WP_206965017.1">
    <property type="nucleotide sequence ID" value="NZ_JAFLVX010000011.1"/>
</dbReference>
<dbReference type="NCBIfam" id="TIGR01076">
    <property type="entry name" value="sortase_fam"/>
    <property type="match status" value="1"/>
</dbReference>
<protein>
    <submittedName>
        <fullName evidence="4">Class C sortase</fullName>
    </submittedName>
</protein>
<dbReference type="Proteomes" id="UP000664857">
    <property type="component" value="Unassembled WGS sequence"/>
</dbReference>